<dbReference type="PANTHER" id="PTHR30579">
    <property type="entry name" value="TRANSCRIPTIONAL REGULATOR"/>
    <property type="match status" value="1"/>
</dbReference>
<evidence type="ECO:0000313" key="7">
    <source>
        <dbReference type="Proteomes" id="UP000077037"/>
    </source>
</evidence>
<keyword evidence="3" id="KW-0238">DNA-binding</keyword>
<dbReference type="Pfam" id="PF00126">
    <property type="entry name" value="HTH_1"/>
    <property type="match status" value="1"/>
</dbReference>
<evidence type="ECO:0000256" key="1">
    <source>
        <dbReference type="ARBA" id="ARBA00009437"/>
    </source>
</evidence>
<gene>
    <name evidence="6" type="primary">gltC_1</name>
    <name evidence="6" type="ORF">SAMEA1982600_00444</name>
</gene>
<dbReference type="InterPro" id="IPR036390">
    <property type="entry name" value="WH_DNA-bd_sf"/>
</dbReference>
<keyword evidence="4" id="KW-0804">Transcription</keyword>
<dbReference type="AlphaFoldDB" id="A0A157KPN9"/>
<keyword evidence="2" id="KW-0805">Transcription regulation</keyword>
<evidence type="ECO:0000313" key="6">
    <source>
        <dbReference type="EMBL" id="SAH86613.1"/>
    </source>
</evidence>
<reference evidence="6 7" key="1">
    <citation type="submission" date="2016-03" db="EMBL/GenBank/DDBJ databases">
        <authorList>
            <consortium name="Pathogen Informatics"/>
        </authorList>
    </citation>
    <scope>NUCLEOTIDE SEQUENCE [LARGE SCALE GENOMIC DNA]</scope>
    <source>
        <strain evidence="6 7">NCTC13364</strain>
    </source>
</reference>
<dbReference type="EMBL" id="FKBS01000006">
    <property type="protein sequence ID" value="SAH86613.1"/>
    <property type="molecule type" value="Genomic_DNA"/>
</dbReference>
<dbReference type="GO" id="GO:0003700">
    <property type="term" value="F:DNA-binding transcription factor activity"/>
    <property type="evidence" value="ECO:0007669"/>
    <property type="project" value="InterPro"/>
</dbReference>
<feature type="domain" description="HTH lysR-type" evidence="5">
    <location>
        <begin position="1"/>
        <end position="58"/>
    </location>
</feature>
<dbReference type="SUPFAM" id="SSF53850">
    <property type="entry name" value="Periplasmic binding protein-like II"/>
    <property type="match status" value="1"/>
</dbReference>
<dbReference type="Gene3D" id="3.40.190.10">
    <property type="entry name" value="Periplasmic binding protein-like II"/>
    <property type="match status" value="2"/>
</dbReference>
<dbReference type="InterPro" id="IPR005119">
    <property type="entry name" value="LysR_subst-bd"/>
</dbReference>
<dbReference type="FunFam" id="1.10.10.10:FF:000001">
    <property type="entry name" value="LysR family transcriptional regulator"/>
    <property type="match status" value="1"/>
</dbReference>
<accession>A0A157KPN9</accession>
<organism evidence="6 7">
    <name type="scientific">Bordetella ansorpii</name>
    <dbReference type="NCBI Taxonomy" id="288768"/>
    <lineage>
        <taxon>Bacteria</taxon>
        <taxon>Pseudomonadati</taxon>
        <taxon>Pseudomonadota</taxon>
        <taxon>Betaproteobacteria</taxon>
        <taxon>Burkholderiales</taxon>
        <taxon>Alcaligenaceae</taxon>
        <taxon>Bordetella</taxon>
    </lineage>
</organism>
<evidence type="ECO:0000256" key="2">
    <source>
        <dbReference type="ARBA" id="ARBA00023015"/>
    </source>
</evidence>
<dbReference type="RefSeq" id="WP_066407195.1">
    <property type="nucleotide sequence ID" value="NZ_FKBS01000006.1"/>
</dbReference>
<dbReference type="GO" id="GO:0003677">
    <property type="term" value="F:DNA binding"/>
    <property type="evidence" value="ECO:0007669"/>
    <property type="project" value="UniProtKB-KW"/>
</dbReference>
<dbReference type="Proteomes" id="UP000077037">
    <property type="component" value="Unassembled WGS sequence"/>
</dbReference>
<protein>
    <submittedName>
        <fullName evidence="6">LysR family transcriptional regulator</fullName>
    </submittedName>
</protein>
<dbReference type="PRINTS" id="PR00039">
    <property type="entry name" value="HTHLYSR"/>
</dbReference>
<dbReference type="Gene3D" id="1.10.10.10">
    <property type="entry name" value="Winged helix-like DNA-binding domain superfamily/Winged helix DNA-binding domain"/>
    <property type="match status" value="1"/>
</dbReference>
<sequence>MDLDLLHSFVSVVDAGGFTRAGERVHRTQSTVSQQIRKLEAALGCDLFVREGRQVRLTEDGERLLGYARRMLALSTEIREAVRGTRGVEMVRVGVPDDFAVERMTALVADFARAHPAVRVTMRCDLSAMLSRSLERGELDLALFKREPGAGDCVAAWPERLTWLGCRDWPMRELPDPVPLVAFPQGCLYRNRAIHALESAGRRWRIAYESPHMGGIQAALEGGLGIALMDRRCLTPAMRTCDGLLPRAAPSELALCMSPAASGSARSLARQMQGFCDEVVSLTRAADATMPSPAMTD</sequence>
<dbReference type="Pfam" id="PF03466">
    <property type="entry name" value="LysR_substrate"/>
    <property type="match status" value="1"/>
</dbReference>
<evidence type="ECO:0000259" key="5">
    <source>
        <dbReference type="PROSITE" id="PS50931"/>
    </source>
</evidence>
<dbReference type="InterPro" id="IPR036388">
    <property type="entry name" value="WH-like_DNA-bd_sf"/>
</dbReference>
<dbReference type="PANTHER" id="PTHR30579:SF7">
    <property type="entry name" value="HTH-TYPE TRANSCRIPTIONAL REGULATOR LRHA-RELATED"/>
    <property type="match status" value="1"/>
</dbReference>
<dbReference type="InterPro" id="IPR050176">
    <property type="entry name" value="LTTR"/>
</dbReference>
<dbReference type="OrthoDB" id="9789529at2"/>
<evidence type="ECO:0000256" key="4">
    <source>
        <dbReference type="ARBA" id="ARBA00023163"/>
    </source>
</evidence>
<dbReference type="InterPro" id="IPR000847">
    <property type="entry name" value="LysR_HTH_N"/>
</dbReference>
<comment type="similarity">
    <text evidence="1">Belongs to the LysR transcriptional regulatory family.</text>
</comment>
<proteinExistence type="inferred from homology"/>
<evidence type="ECO:0000256" key="3">
    <source>
        <dbReference type="ARBA" id="ARBA00023125"/>
    </source>
</evidence>
<name>A0A157KPN9_9BORD</name>
<dbReference type="PROSITE" id="PS50931">
    <property type="entry name" value="HTH_LYSR"/>
    <property type="match status" value="1"/>
</dbReference>
<dbReference type="SUPFAM" id="SSF46785">
    <property type="entry name" value="Winged helix' DNA-binding domain"/>
    <property type="match status" value="1"/>
</dbReference>